<dbReference type="Proteomes" id="UP000026962">
    <property type="component" value="Chromosome 5"/>
</dbReference>
<dbReference type="HOGENOM" id="CLU_2675361_0_0_1"/>
<protein>
    <submittedName>
        <fullName evidence="1">Uncharacterized protein</fullName>
    </submittedName>
</protein>
<reference evidence="1" key="2">
    <citation type="submission" date="2018-05" db="EMBL/GenBank/DDBJ databases">
        <title>OpunRS2 (Oryza punctata Reference Sequence Version 2).</title>
        <authorList>
            <person name="Zhang J."/>
            <person name="Kudrna D."/>
            <person name="Lee S."/>
            <person name="Talag J."/>
            <person name="Welchert J."/>
            <person name="Wing R.A."/>
        </authorList>
    </citation>
    <scope>NUCLEOTIDE SEQUENCE [LARGE SCALE GENOMIC DNA]</scope>
</reference>
<reference evidence="1" key="1">
    <citation type="submission" date="2015-04" db="UniProtKB">
        <authorList>
            <consortium name="EnsemblPlants"/>
        </authorList>
    </citation>
    <scope>IDENTIFICATION</scope>
</reference>
<dbReference type="OMA" id="VMNGMAP"/>
<name>A0A0E0KYC0_ORYPU</name>
<organism evidence="1">
    <name type="scientific">Oryza punctata</name>
    <name type="common">Red rice</name>
    <dbReference type="NCBI Taxonomy" id="4537"/>
    <lineage>
        <taxon>Eukaryota</taxon>
        <taxon>Viridiplantae</taxon>
        <taxon>Streptophyta</taxon>
        <taxon>Embryophyta</taxon>
        <taxon>Tracheophyta</taxon>
        <taxon>Spermatophyta</taxon>
        <taxon>Magnoliopsida</taxon>
        <taxon>Liliopsida</taxon>
        <taxon>Poales</taxon>
        <taxon>Poaceae</taxon>
        <taxon>BOP clade</taxon>
        <taxon>Oryzoideae</taxon>
        <taxon>Oryzeae</taxon>
        <taxon>Oryzinae</taxon>
        <taxon>Oryza</taxon>
    </lineage>
</organism>
<proteinExistence type="predicted"/>
<evidence type="ECO:0000313" key="2">
    <source>
        <dbReference type="Proteomes" id="UP000026962"/>
    </source>
</evidence>
<keyword evidence="2" id="KW-1185">Reference proteome</keyword>
<dbReference type="EnsemblPlants" id="OPUNC05G02720.1">
    <property type="protein sequence ID" value="OPUNC05G02720.1"/>
    <property type="gene ID" value="OPUNC05G02720"/>
</dbReference>
<sequence length="75" mass="7940">MSPGGGDGVPDGEVHVQRVDKIVVVMNGMAPPTTAPETKAGDGLMNVDEIAADFIRRKKEAFQRGNNYKLAGQAD</sequence>
<accession>A0A0E0KYC0</accession>
<dbReference type="Gramene" id="OPUNC05G02720.1">
    <property type="protein sequence ID" value="OPUNC05G02720.1"/>
    <property type="gene ID" value="OPUNC05G02720"/>
</dbReference>
<dbReference type="AlphaFoldDB" id="A0A0E0KYC0"/>
<evidence type="ECO:0000313" key="1">
    <source>
        <dbReference type="EnsemblPlants" id="OPUNC05G02720.1"/>
    </source>
</evidence>